<gene>
    <name evidence="1" type="ORF">S12H4_50293</name>
</gene>
<sequence>EDTNKGLLKMGTDIAKSIFRTMASMGYTLTNEFFVTLRASYLRTAQDLIARYEYDSEINGLHYDRHKEGSTAEAFVRCIVSAGQQFLETPVEVPYIPTWNRVISAVPNIFELLIDAVEQDNKD</sequence>
<organism evidence="1">
    <name type="scientific">marine sediment metagenome</name>
    <dbReference type="NCBI Taxonomy" id="412755"/>
    <lineage>
        <taxon>unclassified sequences</taxon>
        <taxon>metagenomes</taxon>
        <taxon>ecological metagenomes</taxon>
    </lineage>
</organism>
<proteinExistence type="predicted"/>
<reference evidence="1" key="1">
    <citation type="journal article" date="2014" name="Front. Microbiol.">
        <title>High frequency of phylogenetically diverse reductive dehalogenase-homologous genes in deep subseafloor sedimentary metagenomes.</title>
        <authorList>
            <person name="Kawai M."/>
            <person name="Futagami T."/>
            <person name="Toyoda A."/>
            <person name="Takaki Y."/>
            <person name="Nishi S."/>
            <person name="Hori S."/>
            <person name="Arai W."/>
            <person name="Tsubouchi T."/>
            <person name="Morono Y."/>
            <person name="Uchiyama I."/>
            <person name="Ito T."/>
            <person name="Fujiyama A."/>
            <person name="Inagaki F."/>
            <person name="Takami H."/>
        </authorList>
    </citation>
    <scope>NUCLEOTIDE SEQUENCE</scope>
    <source>
        <strain evidence="1">Expedition CK06-06</strain>
    </source>
</reference>
<dbReference type="AlphaFoldDB" id="X1VE33"/>
<name>X1VE33_9ZZZZ</name>
<evidence type="ECO:0000313" key="1">
    <source>
        <dbReference type="EMBL" id="GAJ04810.1"/>
    </source>
</evidence>
<accession>X1VE33</accession>
<protein>
    <submittedName>
        <fullName evidence="1">Uncharacterized protein</fullName>
    </submittedName>
</protein>
<dbReference type="EMBL" id="BARW01031657">
    <property type="protein sequence ID" value="GAJ04810.1"/>
    <property type="molecule type" value="Genomic_DNA"/>
</dbReference>
<dbReference type="InterPro" id="IPR029044">
    <property type="entry name" value="Nucleotide-diphossugar_trans"/>
</dbReference>
<dbReference type="SUPFAM" id="SSF53448">
    <property type="entry name" value="Nucleotide-diphospho-sugar transferases"/>
    <property type="match status" value="1"/>
</dbReference>
<feature type="non-terminal residue" evidence="1">
    <location>
        <position position="1"/>
    </location>
</feature>
<comment type="caution">
    <text evidence="1">The sequence shown here is derived from an EMBL/GenBank/DDBJ whole genome shotgun (WGS) entry which is preliminary data.</text>
</comment>